<keyword evidence="2" id="KW-1003">Cell membrane</keyword>
<dbReference type="OrthoDB" id="676979at2759"/>
<keyword evidence="16" id="KW-1185">Reference proteome</keyword>
<gene>
    <name evidence="14" type="ORF">CAPTEDRAFT_125658</name>
</gene>
<dbReference type="SUPFAM" id="SSF48726">
    <property type="entry name" value="Immunoglobulin"/>
    <property type="match status" value="1"/>
</dbReference>
<dbReference type="SMART" id="SM00365">
    <property type="entry name" value="LRR_SD22"/>
    <property type="match status" value="5"/>
</dbReference>
<dbReference type="PROSITE" id="PS50835">
    <property type="entry name" value="IG_LIKE"/>
    <property type="match status" value="1"/>
</dbReference>
<dbReference type="STRING" id="283909.R7UA44"/>
<dbReference type="SMART" id="SM00013">
    <property type="entry name" value="LRRNT"/>
    <property type="match status" value="1"/>
</dbReference>
<name>R7UA44_CAPTE</name>
<proteinExistence type="predicted"/>
<dbReference type="Gene3D" id="3.80.10.10">
    <property type="entry name" value="Ribonuclease Inhibitor"/>
    <property type="match status" value="3"/>
</dbReference>
<dbReference type="EnsemblMetazoa" id="CapteT125658">
    <property type="protein sequence ID" value="CapteP125658"/>
    <property type="gene ID" value="CapteG125658"/>
</dbReference>
<feature type="non-terminal residue" evidence="14">
    <location>
        <position position="516"/>
    </location>
</feature>
<dbReference type="InterPro" id="IPR003599">
    <property type="entry name" value="Ig_sub"/>
</dbReference>
<keyword evidence="7" id="KW-1133">Transmembrane helix</keyword>
<keyword evidence="4" id="KW-0812">Transmembrane</keyword>
<protein>
    <recommendedName>
        <fullName evidence="13">Ig-like domain-containing protein</fullName>
    </recommendedName>
</protein>
<dbReference type="InterPro" id="IPR036179">
    <property type="entry name" value="Ig-like_dom_sf"/>
</dbReference>
<dbReference type="InterPro" id="IPR003598">
    <property type="entry name" value="Ig_sub2"/>
</dbReference>
<dbReference type="SUPFAM" id="SSF52058">
    <property type="entry name" value="L domain-like"/>
    <property type="match status" value="1"/>
</dbReference>
<evidence type="ECO:0000256" key="4">
    <source>
        <dbReference type="ARBA" id="ARBA00022692"/>
    </source>
</evidence>
<organism evidence="14">
    <name type="scientific">Capitella teleta</name>
    <name type="common">Polychaete worm</name>
    <dbReference type="NCBI Taxonomy" id="283909"/>
    <lineage>
        <taxon>Eukaryota</taxon>
        <taxon>Metazoa</taxon>
        <taxon>Spiralia</taxon>
        <taxon>Lophotrochozoa</taxon>
        <taxon>Annelida</taxon>
        <taxon>Polychaeta</taxon>
        <taxon>Sedentaria</taxon>
        <taxon>Scolecida</taxon>
        <taxon>Capitellidae</taxon>
        <taxon>Capitella</taxon>
    </lineage>
</organism>
<keyword evidence="5 12" id="KW-0732">Signal</keyword>
<dbReference type="OMA" id="YVHRLAF"/>
<dbReference type="Pfam" id="PF07679">
    <property type="entry name" value="I-set"/>
    <property type="match status" value="1"/>
</dbReference>
<dbReference type="GO" id="GO:0005886">
    <property type="term" value="C:plasma membrane"/>
    <property type="evidence" value="ECO:0007669"/>
    <property type="project" value="UniProtKB-SubCell"/>
</dbReference>
<dbReference type="HOGENOM" id="CLU_000288_18_18_1"/>
<evidence type="ECO:0000256" key="10">
    <source>
        <dbReference type="ARBA" id="ARBA00023180"/>
    </source>
</evidence>
<keyword evidence="6" id="KW-0677">Repeat</keyword>
<dbReference type="Pfam" id="PF00560">
    <property type="entry name" value="LRR_1"/>
    <property type="match status" value="1"/>
</dbReference>
<evidence type="ECO:0000256" key="11">
    <source>
        <dbReference type="ARBA" id="ARBA00023319"/>
    </source>
</evidence>
<reference evidence="16" key="1">
    <citation type="submission" date="2012-12" db="EMBL/GenBank/DDBJ databases">
        <authorList>
            <person name="Hellsten U."/>
            <person name="Grimwood J."/>
            <person name="Chapman J.A."/>
            <person name="Shapiro H."/>
            <person name="Aerts A."/>
            <person name="Otillar R.P."/>
            <person name="Terry A.Y."/>
            <person name="Boore J.L."/>
            <person name="Simakov O."/>
            <person name="Marletaz F."/>
            <person name="Cho S.-J."/>
            <person name="Edsinger-Gonzales E."/>
            <person name="Havlak P."/>
            <person name="Kuo D.-H."/>
            <person name="Larsson T."/>
            <person name="Lv J."/>
            <person name="Arendt D."/>
            <person name="Savage R."/>
            <person name="Osoegawa K."/>
            <person name="de Jong P."/>
            <person name="Lindberg D.R."/>
            <person name="Seaver E.C."/>
            <person name="Weisblat D.A."/>
            <person name="Putnam N.H."/>
            <person name="Grigoriev I.V."/>
            <person name="Rokhsar D.S."/>
        </authorList>
    </citation>
    <scope>NUCLEOTIDE SEQUENCE</scope>
    <source>
        <strain evidence="16">I ESC-2004</strain>
    </source>
</reference>
<dbReference type="SMART" id="SM00409">
    <property type="entry name" value="IG"/>
    <property type="match status" value="1"/>
</dbReference>
<dbReference type="Pfam" id="PF13855">
    <property type="entry name" value="LRR_8"/>
    <property type="match status" value="3"/>
</dbReference>
<dbReference type="InterPro" id="IPR001611">
    <property type="entry name" value="Leu-rich_rpt"/>
</dbReference>
<evidence type="ECO:0000313" key="15">
    <source>
        <dbReference type="EnsemblMetazoa" id="CapteP125658"/>
    </source>
</evidence>
<dbReference type="PRINTS" id="PR00019">
    <property type="entry name" value="LEURICHRPT"/>
</dbReference>
<evidence type="ECO:0000256" key="7">
    <source>
        <dbReference type="ARBA" id="ARBA00022989"/>
    </source>
</evidence>
<evidence type="ECO:0000313" key="14">
    <source>
        <dbReference type="EMBL" id="ELU00688.1"/>
    </source>
</evidence>
<dbReference type="InterPro" id="IPR003591">
    <property type="entry name" value="Leu-rich_rpt_typical-subtyp"/>
</dbReference>
<reference evidence="15" key="3">
    <citation type="submission" date="2015-06" db="UniProtKB">
        <authorList>
            <consortium name="EnsemblMetazoa"/>
        </authorList>
    </citation>
    <scope>IDENTIFICATION</scope>
</reference>
<dbReference type="PANTHER" id="PTHR45842">
    <property type="entry name" value="SYNAPTIC ADHESION-LIKE MOLECULE SALM"/>
    <property type="match status" value="1"/>
</dbReference>
<evidence type="ECO:0000256" key="5">
    <source>
        <dbReference type="ARBA" id="ARBA00022729"/>
    </source>
</evidence>
<dbReference type="FunFam" id="3.80.10.10:FF:001438">
    <property type="entry name" value="Uncharacterized protein"/>
    <property type="match status" value="1"/>
</dbReference>
<dbReference type="EMBL" id="AMQN01009602">
    <property type="status" value="NOT_ANNOTATED_CDS"/>
    <property type="molecule type" value="Genomic_DNA"/>
</dbReference>
<dbReference type="SMART" id="SM00408">
    <property type="entry name" value="IGc2"/>
    <property type="match status" value="1"/>
</dbReference>
<keyword evidence="11" id="KW-0393">Immunoglobulin domain</keyword>
<keyword evidence="10" id="KW-0325">Glycoprotein</keyword>
<feature type="domain" description="Ig-like" evidence="13">
    <location>
        <begin position="418"/>
        <end position="508"/>
    </location>
</feature>
<evidence type="ECO:0000256" key="12">
    <source>
        <dbReference type="SAM" id="SignalP"/>
    </source>
</evidence>
<dbReference type="Gene3D" id="2.60.40.10">
    <property type="entry name" value="Immunoglobulins"/>
    <property type="match status" value="1"/>
</dbReference>
<evidence type="ECO:0000256" key="8">
    <source>
        <dbReference type="ARBA" id="ARBA00023136"/>
    </source>
</evidence>
<evidence type="ECO:0000256" key="9">
    <source>
        <dbReference type="ARBA" id="ARBA00023157"/>
    </source>
</evidence>
<evidence type="ECO:0000256" key="3">
    <source>
        <dbReference type="ARBA" id="ARBA00022614"/>
    </source>
</evidence>
<feature type="chain" id="PRO_5008787805" description="Ig-like domain-containing protein" evidence="12">
    <location>
        <begin position="17"/>
        <end position="516"/>
    </location>
</feature>
<dbReference type="InterPro" id="IPR050467">
    <property type="entry name" value="LRFN"/>
</dbReference>
<dbReference type="InterPro" id="IPR032675">
    <property type="entry name" value="LRR_dom_sf"/>
</dbReference>
<dbReference type="FunFam" id="2.60.40.10:FF:000032">
    <property type="entry name" value="palladin isoform X1"/>
    <property type="match status" value="1"/>
</dbReference>
<reference evidence="14 16" key="2">
    <citation type="journal article" date="2013" name="Nature">
        <title>Insights into bilaterian evolution from three spiralian genomes.</title>
        <authorList>
            <person name="Simakov O."/>
            <person name="Marletaz F."/>
            <person name="Cho S.J."/>
            <person name="Edsinger-Gonzales E."/>
            <person name="Havlak P."/>
            <person name="Hellsten U."/>
            <person name="Kuo D.H."/>
            <person name="Larsson T."/>
            <person name="Lv J."/>
            <person name="Arendt D."/>
            <person name="Savage R."/>
            <person name="Osoegawa K."/>
            <person name="de Jong P."/>
            <person name="Grimwood J."/>
            <person name="Chapman J.A."/>
            <person name="Shapiro H."/>
            <person name="Aerts A."/>
            <person name="Otillar R.P."/>
            <person name="Terry A.Y."/>
            <person name="Boore J.L."/>
            <person name="Grigoriev I.V."/>
            <person name="Lindberg D.R."/>
            <person name="Seaver E.C."/>
            <person name="Weisblat D.A."/>
            <person name="Putnam N.H."/>
            <person name="Rokhsar D.S."/>
        </authorList>
    </citation>
    <scope>NUCLEOTIDE SEQUENCE</scope>
    <source>
        <strain evidence="14 16">I ESC-2004</strain>
    </source>
</reference>
<dbReference type="EMBL" id="KB305767">
    <property type="protein sequence ID" value="ELU00688.1"/>
    <property type="molecule type" value="Genomic_DNA"/>
</dbReference>
<dbReference type="Proteomes" id="UP000014760">
    <property type="component" value="Unassembled WGS sequence"/>
</dbReference>
<comment type="subcellular location">
    <subcellularLocation>
        <location evidence="1">Cell membrane</location>
    </subcellularLocation>
</comment>
<feature type="signal peptide" evidence="12">
    <location>
        <begin position="1"/>
        <end position="16"/>
    </location>
</feature>
<evidence type="ECO:0000259" key="13">
    <source>
        <dbReference type="PROSITE" id="PS50835"/>
    </source>
</evidence>
<dbReference type="InterPro" id="IPR013098">
    <property type="entry name" value="Ig_I-set"/>
</dbReference>
<dbReference type="InterPro" id="IPR000372">
    <property type="entry name" value="LRRNT"/>
</dbReference>
<accession>R7UA44</accession>
<keyword evidence="3" id="KW-0433">Leucine-rich repeat</keyword>
<evidence type="ECO:0000256" key="2">
    <source>
        <dbReference type="ARBA" id="ARBA00022475"/>
    </source>
</evidence>
<dbReference type="PROSITE" id="PS51450">
    <property type="entry name" value="LRR"/>
    <property type="match status" value="3"/>
</dbReference>
<evidence type="ECO:0000256" key="1">
    <source>
        <dbReference type="ARBA" id="ARBA00004236"/>
    </source>
</evidence>
<evidence type="ECO:0000256" key="6">
    <source>
        <dbReference type="ARBA" id="ARBA00022737"/>
    </source>
</evidence>
<keyword evidence="9" id="KW-1015">Disulfide bond</keyword>
<dbReference type="AlphaFoldDB" id="R7UA44"/>
<dbReference type="InterPro" id="IPR013783">
    <property type="entry name" value="Ig-like_fold"/>
</dbReference>
<sequence length="516" mass="56829">MQLLVVCLSLLLSAQCQRLNETCPTPCRCQLTDDQGRSVNCAKGKLRSIPEGIPIDTQTLLLQGNAIRALHESLPPMTLLSELDLSNNRIASLGPLPLFENLTSLDRLDLQDNNIETLLRGVFHGLAALSQLLLSGNQIVAIDNHAFDGLSNLQTLSLSANKIASLRPECFANLTTLQVLSLSGNRLQRIGDLVFQPLRSLMNLSLSGNILSSIDSKAFSGLGKLRQLDLSSNAFSRVTSECLKVLPALDVLNLSDNPVKVLRKRSFESLDIVEIQLNHMGDLLFVDAAAFYDLPELKVLHLHDNPHLSFIDPDAFVSTTYLEAVYAQKCNLATLPFTMLTSLPRLKQVSFYDNPIQCDCTSQWMKESMISLLNATIGNHTAISFTKKDQLKCASPPEYRKMSLSKIPSTKITKSCTPTIVPMFDDIYQQEIGQTISYPCRAIGVPAPHIQWILPNGKVLNGSSNYSRLKLENGGTLTIEHLKPNDAGKYTCIASNPSGEQYDTATTVLRIHNKDI</sequence>
<keyword evidence="8" id="KW-0472">Membrane</keyword>
<dbReference type="SMART" id="SM00369">
    <property type="entry name" value="LRR_TYP"/>
    <property type="match status" value="9"/>
</dbReference>
<dbReference type="InterPro" id="IPR007110">
    <property type="entry name" value="Ig-like_dom"/>
</dbReference>
<dbReference type="PANTHER" id="PTHR45842:SF12">
    <property type="entry name" value="KEKKON 5, ISOFORM A"/>
    <property type="match status" value="1"/>
</dbReference>
<evidence type="ECO:0000313" key="16">
    <source>
        <dbReference type="Proteomes" id="UP000014760"/>
    </source>
</evidence>